<dbReference type="PANTHER" id="PTHR32301">
    <property type="entry name" value="COUNTIN RECEPTOR CNR3-RELATED"/>
    <property type="match status" value="1"/>
</dbReference>
<dbReference type="Gene3D" id="3.40.50.300">
    <property type="entry name" value="P-loop containing nucleotide triphosphate hydrolases"/>
    <property type="match status" value="1"/>
</dbReference>
<feature type="compositionally biased region" description="Low complexity" evidence="1">
    <location>
        <begin position="55"/>
        <end position="66"/>
    </location>
</feature>
<organism evidence="2 3">
    <name type="scientific">Cyclotella cryptica</name>
    <dbReference type="NCBI Taxonomy" id="29204"/>
    <lineage>
        <taxon>Eukaryota</taxon>
        <taxon>Sar</taxon>
        <taxon>Stramenopiles</taxon>
        <taxon>Ochrophyta</taxon>
        <taxon>Bacillariophyta</taxon>
        <taxon>Coscinodiscophyceae</taxon>
        <taxon>Thalassiosirophycidae</taxon>
        <taxon>Stephanodiscales</taxon>
        <taxon>Stephanodiscaceae</taxon>
        <taxon>Cyclotella</taxon>
    </lineage>
</organism>
<dbReference type="EMBL" id="JABMIG020000113">
    <property type="protein sequence ID" value="KAL3791488.1"/>
    <property type="molecule type" value="Genomic_DNA"/>
</dbReference>
<dbReference type="PANTHER" id="PTHR32301:SF6">
    <property type="entry name" value="GOLVESIN-RELATED"/>
    <property type="match status" value="1"/>
</dbReference>
<accession>A0ABD3PTV7</accession>
<protein>
    <submittedName>
        <fullName evidence="2">Uncharacterized protein</fullName>
    </submittedName>
</protein>
<keyword evidence="3" id="KW-1185">Reference proteome</keyword>
<feature type="compositionally biased region" description="Polar residues" evidence="1">
    <location>
        <begin position="74"/>
        <end position="85"/>
    </location>
</feature>
<dbReference type="Proteomes" id="UP001516023">
    <property type="component" value="Unassembled WGS sequence"/>
</dbReference>
<gene>
    <name evidence="2" type="ORF">HJC23_011519</name>
</gene>
<feature type="compositionally biased region" description="Polar residues" evidence="1">
    <location>
        <begin position="44"/>
        <end position="54"/>
    </location>
</feature>
<evidence type="ECO:0000256" key="1">
    <source>
        <dbReference type="SAM" id="MobiDB-lite"/>
    </source>
</evidence>
<dbReference type="InterPro" id="IPR027417">
    <property type="entry name" value="P-loop_NTPase"/>
</dbReference>
<comment type="caution">
    <text evidence="2">The sequence shown here is derived from an EMBL/GenBank/DDBJ whole genome shotgun (WGS) entry which is preliminary data.</text>
</comment>
<proteinExistence type="predicted"/>
<evidence type="ECO:0000313" key="3">
    <source>
        <dbReference type="Proteomes" id="UP001516023"/>
    </source>
</evidence>
<reference evidence="2 3" key="1">
    <citation type="journal article" date="2020" name="G3 (Bethesda)">
        <title>Improved Reference Genome for Cyclotella cryptica CCMP332, a Model for Cell Wall Morphogenesis, Salinity Adaptation, and Lipid Production in Diatoms (Bacillariophyta).</title>
        <authorList>
            <person name="Roberts W.R."/>
            <person name="Downey K.M."/>
            <person name="Ruck E.C."/>
            <person name="Traller J.C."/>
            <person name="Alverson A.J."/>
        </authorList>
    </citation>
    <scope>NUCLEOTIDE SEQUENCE [LARGE SCALE GENOMIC DNA]</scope>
    <source>
        <strain evidence="2 3">CCMP332</strain>
    </source>
</reference>
<name>A0ABD3PTV7_9STRA</name>
<sequence length="845" mass="92689">MQEDDETAFGSFRDISLRSGPLLPLESLLETVQEDVDESRLLRKQSSGNDESVTSGASGAASSDAASKGRRSSVHSADSRSNQSSGDDDRESVPSSHPSSKGHSGNLASSYSSSHLSSSRSSLPSVSTGTYSKSYGKSSGSSKTYSDSFSSSLYSSQQSLSRSSMRSSVKSAYTGSHHNSYSDSSSSGRSPHSNSLSSSFFSASQQSASRSSFRSSMKSTSTTTSGSPHAGSLSSSLQSSLHSSMKSTSTNTPSNTSDTKSTSTLAFTQNSKLPTATREVNVHQSAYFQDEVDETIPDVYKDASSYGHELIPFPRWKEDGMVYALDPSIEQDEYKFLPGMIRNNPEDSNSKSWQHRRAYAMVTVMAALSLSVAGIVFAAQVLSTTSPTSYKKSYNEEYFYLPRYQFGGGSGGLMGRRVMYNERDSVSASLGHSRKIPARNYRGDPNLDGGRLVAGNGGAKTSLLRTYPSDRDPFDGFGPRQFHPAYNTHRTREIDKVTLTATPLMSYTPPKDSGLTVVMDPMFHGSMMDTSVLPYNSKLEIPVFWDVPMTAGSRLQYVFGHCLKLVQCSEVGRELLLKEFQEDGDMINQDSTIVLNGLPMDFDPPLKSEFMHSSTFVNVDCSTSSGIDRGISRNLATANVVDVIYSPDILDAARLFAPPIKAYGRGMVLMRHPVERVVALYEYLRLAKHEFGSVGGMSLEAYAKSDLIKDNLLTRSLSGNKYSILQDSDYEVAKEILQGKFIVGMYDRMEESMERFELFFGWTLDASARACQFNELQREGTAHYNRYSKDVVGGGNDNVMHPGLTDAALESIMSKNKIDLMLFDHSKFLFDYQGRVLFEQGLQET</sequence>
<dbReference type="AlphaFoldDB" id="A0ABD3PTV7"/>
<feature type="region of interest" description="Disordered" evidence="1">
    <location>
        <begin position="33"/>
        <end position="266"/>
    </location>
</feature>
<feature type="compositionally biased region" description="Low complexity" evidence="1">
    <location>
        <begin position="93"/>
        <end position="264"/>
    </location>
</feature>
<evidence type="ECO:0000313" key="2">
    <source>
        <dbReference type="EMBL" id="KAL3791488.1"/>
    </source>
</evidence>
<dbReference type="InterPro" id="IPR053259">
    <property type="entry name" value="Golvesin-related_Golgi"/>
</dbReference>